<dbReference type="EMBL" id="JBEPMU010000009">
    <property type="protein sequence ID" value="MET3654798.1"/>
    <property type="molecule type" value="Genomic_DNA"/>
</dbReference>
<organism evidence="1 2">
    <name type="scientific">Dyella japonica</name>
    <dbReference type="NCBI Taxonomy" id="231455"/>
    <lineage>
        <taxon>Bacteria</taxon>
        <taxon>Pseudomonadati</taxon>
        <taxon>Pseudomonadota</taxon>
        <taxon>Gammaproteobacteria</taxon>
        <taxon>Lysobacterales</taxon>
        <taxon>Rhodanobacteraceae</taxon>
        <taxon>Dyella</taxon>
    </lineage>
</organism>
<protein>
    <recommendedName>
        <fullName evidence="3">Transposase InsH N-terminal domain-containing protein</fullName>
    </recommendedName>
</protein>
<comment type="caution">
    <text evidence="1">The sequence shown here is derived from an EMBL/GenBank/DDBJ whole genome shotgun (WGS) entry which is preliminary data.</text>
</comment>
<reference evidence="1 2" key="1">
    <citation type="submission" date="2024-06" db="EMBL/GenBank/DDBJ databases">
        <title>Sorghum-associated microbial communities from plants grown in Nebraska, USA.</title>
        <authorList>
            <person name="Schachtman D."/>
        </authorList>
    </citation>
    <scope>NUCLEOTIDE SEQUENCE [LARGE SCALE GENOMIC DNA]</scope>
    <source>
        <strain evidence="1 2">1073</strain>
    </source>
</reference>
<evidence type="ECO:0000313" key="2">
    <source>
        <dbReference type="Proteomes" id="UP001549184"/>
    </source>
</evidence>
<dbReference type="Proteomes" id="UP001549184">
    <property type="component" value="Unassembled WGS sequence"/>
</dbReference>
<proteinExistence type="predicted"/>
<evidence type="ECO:0008006" key="3">
    <source>
        <dbReference type="Google" id="ProtNLM"/>
    </source>
</evidence>
<gene>
    <name evidence="1" type="ORF">ABIC75_004546</name>
</gene>
<name>A0ABV2K412_9GAMM</name>
<sequence>MRCWFGYGDPTMEEALYWIEPLRQFVQLSLLDVMPDEKPCSASGTY</sequence>
<dbReference type="RefSeq" id="WP_354016128.1">
    <property type="nucleotide sequence ID" value="NZ_JBEPMU010000009.1"/>
</dbReference>
<evidence type="ECO:0000313" key="1">
    <source>
        <dbReference type="EMBL" id="MET3654798.1"/>
    </source>
</evidence>
<keyword evidence="2" id="KW-1185">Reference proteome</keyword>
<accession>A0ABV2K412</accession>